<protein>
    <recommendedName>
        <fullName evidence="3">DUF1488 family protein</fullName>
    </recommendedName>
</protein>
<reference evidence="1 2" key="1">
    <citation type="submission" date="2024-03" db="EMBL/GenBank/DDBJ databases">
        <title>Novel species of the genus Variovorax.</title>
        <authorList>
            <person name="Liu Q."/>
            <person name="Xin Y.-H."/>
        </authorList>
    </citation>
    <scope>NUCLEOTIDE SEQUENCE [LARGE SCALE GENOMIC DNA]</scope>
    <source>
        <strain evidence="1 2">KACC 18501</strain>
    </source>
</reference>
<proteinExistence type="predicted"/>
<evidence type="ECO:0000313" key="1">
    <source>
        <dbReference type="EMBL" id="MEJ8821672.1"/>
    </source>
</evidence>
<gene>
    <name evidence="1" type="ORF">WKW80_06425</name>
</gene>
<evidence type="ECO:0008006" key="3">
    <source>
        <dbReference type="Google" id="ProtNLM"/>
    </source>
</evidence>
<dbReference type="Proteomes" id="UP001363010">
    <property type="component" value="Unassembled WGS sequence"/>
</dbReference>
<dbReference type="EMBL" id="JBBKZV010000002">
    <property type="protein sequence ID" value="MEJ8821672.1"/>
    <property type="molecule type" value="Genomic_DNA"/>
</dbReference>
<comment type="caution">
    <text evidence="1">The sequence shown here is derived from an EMBL/GenBank/DDBJ whole genome shotgun (WGS) entry which is preliminary data.</text>
</comment>
<keyword evidence="2" id="KW-1185">Reference proteome</keyword>
<dbReference type="RefSeq" id="WP_340362712.1">
    <property type="nucleotide sequence ID" value="NZ_JBBKZV010000002.1"/>
</dbReference>
<sequence>MHEAIYCFDTASVKFAIYPEGPDGPRIIAQVGEDPLRDYFGATGGAESLVDAFVAHASRIEGKALQRYRTTSHKPVVLSSEDFGFENQIEFS</sequence>
<evidence type="ECO:0000313" key="2">
    <source>
        <dbReference type="Proteomes" id="UP001363010"/>
    </source>
</evidence>
<accession>A0ABU8VVE9</accession>
<name>A0ABU8VVE9_9BURK</name>
<organism evidence="1 2">
    <name type="scientific">Variovorax humicola</name>
    <dbReference type="NCBI Taxonomy" id="1769758"/>
    <lineage>
        <taxon>Bacteria</taxon>
        <taxon>Pseudomonadati</taxon>
        <taxon>Pseudomonadota</taxon>
        <taxon>Betaproteobacteria</taxon>
        <taxon>Burkholderiales</taxon>
        <taxon>Comamonadaceae</taxon>
        <taxon>Variovorax</taxon>
    </lineage>
</organism>